<dbReference type="AlphaFoldDB" id="A0A1H6WQL0"/>
<keyword evidence="1" id="KW-0378">Hydrolase</keyword>
<dbReference type="PANTHER" id="PTHR43856">
    <property type="entry name" value="CARDIOLIPIN HYDROLASE"/>
    <property type="match status" value="1"/>
</dbReference>
<keyword evidence="8" id="KW-1185">Reference proteome</keyword>
<evidence type="ECO:0000259" key="6">
    <source>
        <dbReference type="PROSITE" id="PS50035"/>
    </source>
</evidence>
<organism evidence="7 8">
    <name type="scientific">Halohasta litchfieldiae</name>
    <dbReference type="NCBI Taxonomy" id="1073996"/>
    <lineage>
        <taxon>Archaea</taxon>
        <taxon>Methanobacteriati</taxon>
        <taxon>Methanobacteriota</taxon>
        <taxon>Stenosarchaea group</taxon>
        <taxon>Halobacteria</taxon>
        <taxon>Halobacteriales</taxon>
        <taxon>Haloferacaceae</taxon>
        <taxon>Halohasta</taxon>
    </lineage>
</organism>
<dbReference type="EMBL" id="FNYR01000025">
    <property type="protein sequence ID" value="SEJ15050.1"/>
    <property type="molecule type" value="Genomic_DNA"/>
</dbReference>
<sequence>MVPRISVDSRFRQALVIGCWLAIVGVAIMSGTAVAHSTGNHQSTHTATEAADGRIVELYPNPTTPQNHGEFVTVDIDKAGNWTLSDGEGTARLPDGIGEFAITRHPDKTATHTNATVVETSANLQLAVGGERLELRRDGQLVDRVSYEDAPESQRWHRDHESHWLPNGFQPREPATINSTPVEAFVLPDSPDAPLAAIEGADQRLYLAAYTLTSQRVVDELIAAHERGTTVRVLVEGGPVGGMSTQQADRLNRLTEAGVDVQVMTGEQARFRYHHPKYAVVDDRAVVLTENWKPSGTGGRENRGWGVTVDSPKTADELAAVFTHDATWNDTVSWSKFRSTAETTEVEAATGSYSQNQPPMTATADAVTVLTAPDNADEELIQLINSTDDRLLIVQPSIGDREFRLLRAALRAADRGVDVRILLGSRWYNEEENKALASTLRERTGQSETLTVRLAAGNGRFGKIHAKGIVADDTAVVGSINWNENSVDNNREVALAIEDAEVADYYAAVFDGDWSGGGADDLPVGILVVAIGVAGGVVLVLNRRLTFAEKR</sequence>
<dbReference type="STRING" id="1073996.SAMN05444271_12520"/>
<dbReference type="InterPro" id="IPR025202">
    <property type="entry name" value="PLD-like_dom"/>
</dbReference>
<dbReference type="GO" id="GO:0016891">
    <property type="term" value="F:RNA endonuclease activity producing 5'-phosphomonoesters, hydrolytic mechanism"/>
    <property type="evidence" value="ECO:0007669"/>
    <property type="project" value="TreeGrafter"/>
</dbReference>
<feature type="compositionally biased region" description="Basic and acidic residues" evidence="4">
    <location>
        <begin position="152"/>
        <end position="163"/>
    </location>
</feature>
<accession>A0A1H6WQL0</accession>
<feature type="region of interest" description="Disordered" evidence="4">
    <location>
        <begin position="152"/>
        <end position="173"/>
    </location>
</feature>
<keyword evidence="5" id="KW-0812">Transmembrane</keyword>
<accession>A0A2H4Q091</accession>
<feature type="transmembrane region" description="Helical" evidence="5">
    <location>
        <begin position="522"/>
        <end position="541"/>
    </location>
</feature>
<dbReference type="InterPro" id="IPR051406">
    <property type="entry name" value="PLD_domain"/>
</dbReference>
<dbReference type="KEGG" id="hae:halTADL_1001"/>
<reference evidence="7 8" key="1">
    <citation type="submission" date="2016-10" db="EMBL/GenBank/DDBJ databases">
        <authorList>
            <person name="de Groot N.N."/>
        </authorList>
    </citation>
    <scope>NUCLEOTIDE SEQUENCE [LARGE SCALE GENOMIC DNA]</scope>
    <source>
        <strain evidence="7 8">DSM 22187</strain>
    </source>
</reference>
<dbReference type="InterPro" id="IPR001736">
    <property type="entry name" value="PLipase_D/transphosphatidylase"/>
</dbReference>
<evidence type="ECO:0000256" key="3">
    <source>
        <dbReference type="ARBA" id="ARBA00023098"/>
    </source>
</evidence>
<keyword evidence="5" id="KW-1133">Transmembrane helix</keyword>
<name>A0A1H6WQL0_9EURY</name>
<evidence type="ECO:0000256" key="2">
    <source>
        <dbReference type="ARBA" id="ARBA00022963"/>
    </source>
</evidence>
<keyword evidence="3" id="KW-0443">Lipid metabolism</keyword>
<dbReference type="GO" id="GO:0016042">
    <property type="term" value="P:lipid catabolic process"/>
    <property type="evidence" value="ECO:0007669"/>
    <property type="project" value="UniProtKB-KW"/>
</dbReference>
<dbReference type="GeneID" id="35001815"/>
<evidence type="ECO:0000313" key="7">
    <source>
        <dbReference type="EMBL" id="SEJ15050.1"/>
    </source>
</evidence>
<dbReference type="SMART" id="SM00155">
    <property type="entry name" value="PLDc"/>
    <property type="match status" value="2"/>
</dbReference>
<gene>
    <name evidence="7" type="ORF">SAMN05444271_12520</name>
</gene>
<protein>
    <submittedName>
        <fullName evidence="7">Phosphatidylserine/phosphatidylglycerophosphate/cardiolipin synthase</fullName>
    </submittedName>
</protein>
<evidence type="ECO:0000313" key="8">
    <source>
        <dbReference type="Proteomes" id="UP000198888"/>
    </source>
</evidence>
<dbReference type="PROSITE" id="PS50035">
    <property type="entry name" value="PLD"/>
    <property type="match status" value="1"/>
</dbReference>
<dbReference type="Gene3D" id="3.30.870.10">
    <property type="entry name" value="Endonuclease Chain A"/>
    <property type="match status" value="2"/>
</dbReference>
<dbReference type="PANTHER" id="PTHR43856:SF1">
    <property type="entry name" value="MITOCHONDRIAL CARDIOLIPIN HYDROLASE"/>
    <property type="match status" value="1"/>
</dbReference>
<evidence type="ECO:0000256" key="5">
    <source>
        <dbReference type="SAM" id="Phobius"/>
    </source>
</evidence>
<dbReference type="Proteomes" id="UP000198888">
    <property type="component" value="Unassembled WGS sequence"/>
</dbReference>
<feature type="domain" description="PLD phosphodiesterase" evidence="6">
    <location>
        <begin position="460"/>
        <end position="486"/>
    </location>
</feature>
<keyword evidence="5" id="KW-0472">Membrane</keyword>
<dbReference type="RefSeq" id="WP_162551667.1">
    <property type="nucleotide sequence ID" value="NZ_CP024845.1"/>
</dbReference>
<dbReference type="CDD" id="cd09127">
    <property type="entry name" value="PLDc_unchar1_1"/>
    <property type="match status" value="1"/>
</dbReference>
<dbReference type="Pfam" id="PF13091">
    <property type="entry name" value="PLDc_2"/>
    <property type="match status" value="2"/>
</dbReference>
<dbReference type="SUPFAM" id="SSF56024">
    <property type="entry name" value="Phospholipase D/nuclease"/>
    <property type="match status" value="2"/>
</dbReference>
<evidence type="ECO:0000256" key="4">
    <source>
        <dbReference type="SAM" id="MobiDB-lite"/>
    </source>
</evidence>
<evidence type="ECO:0000256" key="1">
    <source>
        <dbReference type="ARBA" id="ARBA00022801"/>
    </source>
</evidence>
<proteinExistence type="predicted"/>
<keyword evidence="2" id="KW-0442">Lipid degradation</keyword>
<dbReference type="OrthoDB" id="31343at2157"/>
<dbReference type="CDD" id="cd09128">
    <property type="entry name" value="PLDc_unchar1_2"/>
    <property type="match status" value="1"/>
</dbReference>